<evidence type="ECO:0000313" key="3">
    <source>
        <dbReference type="EMBL" id="VEJ51128.1"/>
    </source>
</evidence>
<dbReference type="NCBIfam" id="TIGR00426">
    <property type="entry name" value="competence protein ComEA helix-hairpin-helix repeat region"/>
    <property type="match status" value="1"/>
</dbReference>
<dbReference type="GO" id="GO:0006281">
    <property type="term" value="P:DNA repair"/>
    <property type="evidence" value="ECO:0007669"/>
    <property type="project" value="InterPro"/>
</dbReference>
<dbReference type="InterPro" id="IPR004509">
    <property type="entry name" value="Competence_ComEA_HhH"/>
</dbReference>
<dbReference type="GO" id="GO:0003677">
    <property type="term" value="F:DNA binding"/>
    <property type="evidence" value="ECO:0007669"/>
    <property type="project" value="InterPro"/>
</dbReference>
<name>A0A3S5CAG4_9NEIS</name>
<dbReference type="InterPro" id="IPR003583">
    <property type="entry name" value="Hlx-hairpin-Hlx_DNA-bd_motif"/>
</dbReference>
<dbReference type="AlphaFoldDB" id="A0A3S5CAG4"/>
<evidence type="ECO:0000313" key="5">
    <source>
        <dbReference type="Proteomes" id="UP000272771"/>
    </source>
</evidence>
<dbReference type="SMART" id="SM00278">
    <property type="entry name" value="HhH1"/>
    <property type="match status" value="2"/>
</dbReference>
<dbReference type="PANTHER" id="PTHR21180">
    <property type="entry name" value="ENDONUCLEASE/EXONUCLEASE/PHOSPHATASE FAMILY DOMAIN-CONTAINING PROTEIN 1"/>
    <property type="match status" value="1"/>
</dbReference>
<feature type="signal peptide" evidence="1">
    <location>
        <begin position="1"/>
        <end position="19"/>
    </location>
</feature>
<dbReference type="GO" id="GO:0015627">
    <property type="term" value="C:type II protein secretion system complex"/>
    <property type="evidence" value="ECO:0007669"/>
    <property type="project" value="TreeGrafter"/>
</dbReference>
<gene>
    <name evidence="4" type="primary">comEA_3</name>
    <name evidence="3" type="synonym">comEA_2</name>
    <name evidence="3" type="ORF">NCTC12742_01037</name>
    <name evidence="4" type="ORF">NCTC12742_01094</name>
</gene>
<dbReference type="InterPro" id="IPR010994">
    <property type="entry name" value="RuvA_2-like"/>
</dbReference>
<dbReference type="OrthoDB" id="8687931at2"/>
<dbReference type="InterPro" id="IPR051675">
    <property type="entry name" value="Endo/Exo/Phosphatase_dom_1"/>
</dbReference>
<keyword evidence="1" id="KW-0732">Signal</keyword>
<dbReference type="EMBL" id="LR134533">
    <property type="protein sequence ID" value="VEJ51221.1"/>
    <property type="molecule type" value="Genomic_DNA"/>
</dbReference>
<dbReference type="Proteomes" id="UP000272771">
    <property type="component" value="Chromosome"/>
</dbReference>
<sequence>MKRYLLGLAGVLLSALSLAAVNINTATAEELKALPGIGPAKAEAIVAYRSANGPFKAVEDLKKVKGIGEGVYGRLKDEATVAEVKKKEAKPLAKKDGSKKP</sequence>
<feature type="chain" id="PRO_5039804364" evidence="1">
    <location>
        <begin position="20"/>
        <end position="101"/>
    </location>
</feature>
<dbReference type="GO" id="GO:0015628">
    <property type="term" value="P:protein secretion by the type II secretion system"/>
    <property type="evidence" value="ECO:0007669"/>
    <property type="project" value="TreeGrafter"/>
</dbReference>
<dbReference type="SUPFAM" id="SSF47781">
    <property type="entry name" value="RuvA domain 2-like"/>
    <property type="match status" value="1"/>
</dbReference>
<dbReference type="Pfam" id="PF12836">
    <property type="entry name" value="HHH_3"/>
    <property type="match status" value="1"/>
</dbReference>
<dbReference type="Gene3D" id="1.10.150.280">
    <property type="entry name" value="AF1531-like domain"/>
    <property type="match status" value="1"/>
</dbReference>
<evidence type="ECO:0000256" key="1">
    <source>
        <dbReference type="SAM" id="SignalP"/>
    </source>
</evidence>
<reference evidence="4 5" key="1">
    <citation type="submission" date="2018-12" db="EMBL/GenBank/DDBJ databases">
        <authorList>
            <consortium name="Pathogen Informatics"/>
        </authorList>
    </citation>
    <scope>NUCLEOTIDE SEQUENCE [LARGE SCALE GENOMIC DNA]</scope>
    <source>
        <strain evidence="4 5">NCTC12742</strain>
    </source>
</reference>
<protein>
    <submittedName>
        <fullName evidence="4">ComE1</fullName>
    </submittedName>
</protein>
<proteinExistence type="predicted"/>
<dbReference type="PANTHER" id="PTHR21180:SF32">
    <property type="entry name" value="ENDONUCLEASE_EXONUCLEASE_PHOSPHATASE FAMILY DOMAIN-CONTAINING PROTEIN 1"/>
    <property type="match status" value="1"/>
</dbReference>
<dbReference type="EMBL" id="LR134533">
    <property type="protein sequence ID" value="VEJ51128.1"/>
    <property type="molecule type" value="Genomic_DNA"/>
</dbReference>
<dbReference type="RefSeq" id="WP_004284769.1">
    <property type="nucleotide sequence ID" value="NZ_CAUJRG010000013.1"/>
</dbReference>
<organism evidence="4 5">
    <name type="scientific">Neisseria weaveri</name>
    <dbReference type="NCBI Taxonomy" id="28091"/>
    <lineage>
        <taxon>Bacteria</taxon>
        <taxon>Pseudomonadati</taxon>
        <taxon>Pseudomonadota</taxon>
        <taxon>Betaproteobacteria</taxon>
        <taxon>Neisseriales</taxon>
        <taxon>Neisseriaceae</taxon>
        <taxon>Neisseria</taxon>
    </lineage>
</organism>
<evidence type="ECO:0000313" key="4">
    <source>
        <dbReference type="EMBL" id="VEJ51221.1"/>
    </source>
</evidence>
<evidence type="ECO:0000259" key="2">
    <source>
        <dbReference type="SMART" id="SM00278"/>
    </source>
</evidence>
<accession>A0A3S5CAG4</accession>
<feature type="domain" description="Helix-hairpin-helix DNA-binding motif class 1" evidence="2">
    <location>
        <begin position="59"/>
        <end position="78"/>
    </location>
</feature>
<feature type="domain" description="Helix-hairpin-helix DNA-binding motif class 1" evidence="2">
    <location>
        <begin position="29"/>
        <end position="48"/>
    </location>
</feature>
<keyword evidence="5" id="KW-1185">Reference proteome</keyword>